<proteinExistence type="predicted"/>
<sequence length="32" mass="3789">MVRLPVSSPPARVRRFGRRTRVLHCSSRIKIR</sequence>
<dbReference type="EMBL" id="GBRH01241735">
    <property type="protein sequence ID" value="JAD56160.1"/>
    <property type="molecule type" value="Transcribed_RNA"/>
</dbReference>
<name>A0A0A9B4T8_ARUDO</name>
<reference evidence="1" key="1">
    <citation type="submission" date="2014-09" db="EMBL/GenBank/DDBJ databases">
        <authorList>
            <person name="Magalhaes I.L.F."/>
            <person name="Oliveira U."/>
            <person name="Santos F.R."/>
            <person name="Vidigal T.H.D.A."/>
            <person name="Brescovit A.D."/>
            <person name="Santos A.J."/>
        </authorList>
    </citation>
    <scope>NUCLEOTIDE SEQUENCE</scope>
    <source>
        <tissue evidence="1">Shoot tissue taken approximately 20 cm above the soil surface</tissue>
    </source>
</reference>
<dbReference type="AlphaFoldDB" id="A0A0A9B4T8"/>
<reference evidence="1" key="2">
    <citation type="journal article" date="2015" name="Data Brief">
        <title>Shoot transcriptome of the giant reed, Arundo donax.</title>
        <authorList>
            <person name="Barrero R.A."/>
            <person name="Guerrero F.D."/>
            <person name="Moolhuijzen P."/>
            <person name="Goolsby J.A."/>
            <person name="Tidwell J."/>
            <person name="Bellgard S.E."/>
            <person name="Bellgard M.I."/>
        </authorList>
    </citation>
    <scope>NUCLEOTIDE SEQUENCE</scope>
    <source>
        <tissue evidence="1">Shoot tissue taken approximately 20 cm above the soil surface</tissue>
    </source>
</reference>
<protein>
    <submittedName>
        <fullName evidence="1">Uncharacterized protein</fullName>
    </submittedName>
</protein>
<evidence type="ECO:0000313" key="1">
    <source>
        <dbReference type="EMBL" id="JAD56160.1"/>
    </source>
</evidence>
<organism evidence="1">
    <name type="scientific">Arundo donax</name>
    <name type="common">Giant reed</name>
    <name type="synonym">Donax arundinaceus</name>
    <dbReference type="NCBI Taxonomy" id="35708"/>
    <lineage>
        <taxon>Eukaryota</taxon>
        <taxon>Viridiplantae</taxon>
        <taxon>Streptophyta</taxon>
        <taxon>Embryophyta</taxon>
        <taxon>Tracheophyta</taxon>
        <taxon>Spermatophyta</taxon>
        <taxon>Magnoliopsida</taxon>
        <taxon>Liliopsida</taxon>
        <taxon>Poales</taxon>
        <taxon>Poaceae</taxon>
        <taxon>PACMAD clade</taxon>
        <taxon>Arundinoideae</taxon>
        <taxon>Arundineae</taxon>
        <taxon>Arundo</taxon>
    </lineage>
</organism>
<accession>A0A0A9B4T8</accession>